<sequence>MPTLIQKKPTINTPNNANQNKDACVSLDVQNAIGLLETGLQDTRLFSSMVAKIPPADQGWKYLTNAVVSRLDSESISPGERNFLQEVLLRHAVARTETLPNPGVDIIGGVDDILKCLLYAYKEESGASRLSGEHDDLEEALSNIDPNTSPRVILGVVSKFLAIWEFYSDPSDQWDLYLIIPNIVRPPTASGGSRISFSSTVEGAVALQKLCHEQQNPVVGRRLLESIRVDRADFQKLEDFILPLFAGLRKHKIEIADEFLSSFWVHWVRGYSEGLDRKPIGPTSLINIWESHHRLLQRLLDVVPAPRRPDILGAHHQKVATKLAALAGQTSRSAKVSLESGNMGGRMKRKAVEEPLPPPASKRSRVATTTSAKTAEPLARAPKKTSTITRSAKLTAGGGLACK</sequence>
<evidence type="ECO:0000313" key="3">
    <source>
        <dbReference type="Proteomes" id="UP000076798"/>
    </source>
</evidence>
<keyword evidence="3" id="KW-1185">Reference proteome</keyword>
<evidence type="ECO:0000313" key="2">
    <source>
        <dbReference type="EMBL" id="KZT37415.1"/>
    </source>
</evidence>
<organism evidence="2 3">
    <name type="scientific">Sistotremastrum suecicum HHB10207 ss-3</name>
    <dbReference type="NCBI Taxonomy" id="1314776"/>
    <lineage>
        <taxon>Eukaryota</taxon>
        <taxon>Fungi</taxon>
        <taxon>Dikarya</taxon>
        <taxon>Basidiomycota</taxon>
        <taxon>Agaricomycotina</taxon>
        <taxon>Agaricomycetes</taxon>
        <taxon>Sistotremastrales</taxon>
        <taxon>Sistotremastraceae</taxon>
        <taxon>Sistotremastrum</taxon>
    </lineage>
</organism>
<name>A0A166CFX8_9AGAM</name>
<dbReference type="EMBL" id="KV428084">
    <property type="protein sequence ID" value="KZT37415.1"/>
    <property type="molecule type" value="Genomic_DNA"/>
</dbReference>
<dbReference type="AlphaFoldDB" id="A0A166CFX8"/>
<accession>A0A166CFX8</accession>
<protein>
    <submittedName>
        <fullName evidence="2">Uncharacterized protein</fullName>
    </submittedName>
</protein>
<gene>
    <name evidence="2" type="ORF">SISSUDRAFT_1048510</name>
</gene>
<evidence type="ECO:0000256" key="1">
    <source>
        <dbReference type="SAM" id="MobiDB-lite"/>
    </source>
</evidence>
<reference evidence="2 3" key="1">
    <citation type="journal article" date="2016" name="Mol. Biol. Evol.">
        <title>Comparative Genomics of Early-Diverging Mushroom-Forming Fungi Provides Insights into the Origins of Lignocellulose Decay Capabilities.</title>
        <authorList>
            <person name="Nagy L.G."/>
            <person name="Riley R."/>
            <person name="Tritt A."/>
            <person name="Adam C."/>
            <person name="Daum C."/>
            <person name="Floudas D."/>
            <person name="Sun H."/>
            <person name="Yadav J.S."/>
            <person name="Pangilinan J."/>
            <person name="Larsson K.H."/>
            <person name="Matsuura K."/>
            <person name="Barry K."/>
            <person name="Labutti K."/>
            <person name="Kuo R."/>
            <person name="Ohm R.A."/>
            <person name="Bhattacharya S.S."/>
            <person name="Shirouzu T."/>
            <person name="Yoshinaga Y."/>
            <person name="Martin F.M."/>
            <person name="Grigoriev I.V."/>
            <person name="Hibbett D.S."/>
        </authorList>
    </citation>
    <scope>NUCLEOTIDE SEQUENCE [LARGE SCALE GENOMIC DNA]</scope>
    <source>
        <strain evidence="2 3">HHB10207 ss-3</strain>
    </source>
</reference>
<feature type="region of interest" description="Disordered" evidence="1">
    <location>
        <begin position="334"/>
        <end position="403"/>
    </location>
</feature>
<dbReference type="Proteomes" id="UP000076798">
    <property type="component" value="Unassembled WGS sequence"/>
</dbReference>
<proteinExistence type="predicted"/>